<evidence type="ECO:0000256" key="3">
    <source>
        <dbReference type="ARBA" id="ARBA00022833"/>
    </source>
</evidence>
<dbReference type="Gene3D" id="3.30.40.10">
    <property type="entry name" value="Zinc/RING finger domain, C3HC4 (zinc finger)"/>
    <property type="match status" value="1"/>
</dbReference>
<keyword evidence="3" id="KW-0862">Zinc</keyword>
<dbReference type="PROSITE" id="PS50235">
    <property type="entry name" value="USP_3"/>
    <property type="match status" value="1"/>
</dbReference>
<evidence type="ECO:0000256" key="1">
    <source>
        <dbReference type="ARBA" id="ARBA00022723"/>
    </source>
</evidence>
<dbReference type="SUPFAM" id="SSF54001">
    <property type="entry name" value="Cysteine proteinases"/>
    <property type="match status" value="1"/>
</dbReference>
<evidence type="ECO:0000256" key="5">
    <source>
        <dbReference type="RuleBase" id="RU366025"/>
    </source>
</evidence>
<evidence type="ECO:0000256" key="2">
    <source>
        <dbReference type="ARBA" id="ARBA00022771"/>
    </source>
</evidence>
<dbReference type="AlphaFoldDB" id="A0AAV7YUW9"/>
<dbReference type="GO" id="GO:0005634">
    <property type="term" value="C:nucleus"/>
    <property type="evidence" value="ECO:0007669"/>
    <property type="project" value="TreeGrafter"/>
</dbReference>
<name>A0AAV7YUW9_9EUKA</name>
<evidence type="ECO:0000256" key="4">
    <source>
        <dbReference type="PROSITE-ProRule" id="PRU00502"/>
    </source>
</evidence>
<gene>
    <name evidence="9" type="ORF">M0812_21548</name>
</gene>
<dbReference type="GO" id="GO:0005829">
    <property type="term" value="C:cytosol"/>
    <property type="evidence" value="ECO:0007669"/>
    <property type="project" value="TreeGrafter"/>
</dbReference>
<feature type="domain" description="UBP-type" evidence="8">
    <location>
        <begin position="16"/>
        <end position="115"/>
    </location>
</feature>
<dbReference type="InterPro" id="IPR050164">
    <property type="entry name" value="Peptidase_C19"/>
</dbReference>
<protein>
    <recommendedName>
        <fullName evidence="5">Ubiquitin carboxyl-terminal hydrolase</fullName>
        <ecNumber evidence="5">3.4.19.12</ecNumber>
    </recommendedName>
</protein>
<keyword evidence="5 9" id="KW-0378">Hydrolase</keyword>
<keyword evidence="5" id="KW-0788">Thiol protease</keyword>
<keyword evidence="2 4" id="KW-0863">Zinc-finger</keyword>
<proteinExistence type="inferred from homology"/>
<feature type="region of interest" description="Disordered" evidence="6">
    <location>
        <begin position="426"/>
        <end position="513"/>
    </location>
</feature>
<dbReference type="InterPro" id="IPR001607">
    <property type="entry name" value="Znf_UBP"/>
</dbReference>
<dbReference type="Proteomes" id="UP001146793">
    <property type="component" value="Unassembled WGS sequence"/>
</dbReference>
<dbReference type="EMBL" id="JANTQA010000047">
    <property type="protein sequence ID" value="KAJ3432606.1"/>
    <property type="molecule type" value="Genomic_DNA"/>
</dbReference>
<feature type="domain" description="USP" evidence="7">
    <location>
        <begin position="271"/>
        <end position="674"/>
    </location>
</feature>
<dbReference type="PROSITE" id="PS00972">
    <property type="entry name" value="USP_1"/>
    <property type="match status" value="1"/>
</dbReference>
<accession>A0AAV7YUW9</accession>
<keyword evidence="5" id="KW-0645">Protease</keyword>
<evidence type="ECO:0000313" key="10">
    <source>
        <dbReference type="Proteomes" id="UP001146793"/>
    </source>
</evidence>
<dbReference type="GO" id="GO:0004843">
    <property type="term" value="F:cysteine-type deubiquitinase activity"/>
    <property type="evidence" value="ECO:0007669"/>
    <property type="project" value="UniProtKB-UniRule"/>
</dbReference>
<keyword evidence="1" id="KW-0479">Metal-binding</keyword>
<reference evidence="9" key="1">
    <citation type="submission" date="2022-08" db="EMBL/GenBank/DDBJ databases">
        <title>Novel sulphate-reducing endosymbionts in the free-living metamonad Anaeramoeba.</title>
        <authorList>
            <person name="Jerlstrom-Hultqvist J."/>
            <person name="Cepicka I."/>
            <person name="Gallot-Lavallee L."/>
            <person name="Salas-Leiva D."/>
            <person name="Curtis B.A."/>
            <person name="Zahonova K."/>
            <person name="Pipaliya S."/>
            <person name="Dacks J."/>
            <person name="Roger A.J."/>
        </authorList>
    </citation>
    <scope>NUCLEOTIDE SEQUENCE</scope>
    <source>
        <strain evidence="9">Busselton2</strain>
    </source>
</reference>
<comment type="catalytic activity">
    <reaction evidence="5">
        <text>Thiol-dependent hydrolysis of ester, thioester, amide, peptide and isopeptide bonds formed by the C-terminal Gly of ubiquitin (a 76-residue protein attached to proteins as an intracellular targeting signal).</text>
        <dbReference type="EC" id="3.4.19.12"/>
    </reaction>
</comment>
<feature type="compositionally biased region" description="Basic residues" evidence="6">
    <location>
        <begin position="441"/>
        <end position="463"/>
    </location>
</feature>
<dbReference type="PANTHER" id="PTHR24006">
    <property type="entry name" value="UBIQUITIN CARBOXYL-TERMINAL HYDROLASE"/>
    <property type="match status" value="1"/>
</dbReference>
<dbReference type="InterPro" id="IPR028889">
    <property type="entry name" value="USP"/>
</dbReference>
<dbReference type="InterPro" id="IPR001394">
    <property type="entry name" value="Peptidase_C19_UCH"/>
</dbReference>
<comment type="caution">
    <text evidence="9">The sequence shown here is derived from an EMBL/GenBank/DDBJ whole genome shotgun (WGS) entry which is preliminary data.</text>
</comment>
<dbReference type="GO" id="GO:0016579">
    <property type="term" value="P:protein deubiquitination"/>
    <property type="evidence" value="ECO:0007669"/>
    <property type="project" value="InterPro"/>
</dbReference>
<dbReference type="EC" id="3.4.19.12" evidence="5"/>
<feature type="compositionally biased region" description="Low complexity" evidence="6">
    <location>
        <begin position="464"/>
        <end position="512"/>
    </location>
</feature>
<dbReference type="PROSITE" id="PS00973">
    <property type="entry name" value="USP_2"/>
    <property type="match status" value="1"/>
</dbReference>
<dbReference type="GO" id="GO:0006508">
    <property type="term" value="P:proteolysis"/>
    <property type="evidence" value="ECO:0007669"/>
    <property type="project" value="UniProtKB-KW"/>
</dbReference>
<sequence>MFVKLFPNDNIHLLKEIKKNCNHFRQINKNLKLSKDYNKKHYWMCLNCGLTMNTKELKSHATKKKKKSKTRHLLQLELVPPQRVYCIHCQGFIPEEKLQQEENTYEKLQELRERIDSRVRKRLQLGNLVFDQKEENDLEQELIQNYEEFGEIPQLPWWENEPEYKEMKTLRILKKQNAITNRYKRRLVLLESKYAKLQEQLDLQLYGEEYNFEEESSNGSGGKRRNKKYKSGWQDYSHLLIENLSKEPKEFGVENTKIGDILENSYCSGIKGLINNGNTCFFNSIMQCLSEIPQLRDHLICTLAEDLGTISSHLREFYIYMWKAVGKVYNPIKLCRSAMDKIPMFWFGSQQDSHEFMMYLLDTIHTEEMKARQLTEATQDTINDPKRTIVDKLFRGTFSSTCTCLQCGNVSTVYEHFNDLSLIIHKPEKNKSNQKQNFTRSRGRGRNKRQRKKDRQRRAKQNKKNNQQQQQQQNHMNKQNQSQKQSQNQSQKQSQKQQQQQNQNQQQQQQQKIGSGLDLSLKKFVAPERLNGSNAVNCDNCTKVQLGLIDENNMIKTDTIKKIVIEKLPPILIINLKRFSQTMLGEFIKNDDSVSFPEILNMKDYSDEQEANLGSIYQLFAITIHHGSLEFGHYTSFVLKSNKQWYDISDAEVTKSSISRGLNKQAYILFYKKINKNENVNENVNENEK</sequence>
<dbReference type="InterPro" id="IPR013083">
    <property type="entry name" value="Znf_RING/FYVE/PHD"/>
</dbReference>
<evidence type="ECO:0000256" key="6">
    <source>
        <dbReference type="SAM" id="MobiDB-lite"/>
    </source>
</evidence>
<dbReference type="PROSITE" id="PS50271">
    <property type="entry name" value="ZF_UBP"/>
    <property type="match status" value="1"/>
</dbReference>
<evidence type="ECO:0000259" key="8">
    <source>
        <dbReference type="PROSITE" id="PS50271"/>
    </source>
</evidence>
<evidence type="ECO:0000313" key="9">
    <source>
        <dbReference type="EMBL" id="KAJ3432606.1"/>
    </source>
</evidence>
<dbReference type="Gene3D" id="3.90.70.10">
    <property type="entry name" value="Cysteine proteinases"/>
    <property type="match status" value="2"/>
</dbReference>
<dbReference type="InterPro" id="IPR038765">
    <property type="entry name" value="Papain-like_cys_pep_sf"/>
</dbReference>
<dbReference type="Pfam" id="PF00443">
    <property type="entry name" value="UCH"/>
    <property type="match status" value="1"/>
</dbReference>
<comment type="similarity">
    <text evidence="5">Belongs to the peptidase C19 family.</text>
</comment>
<dbReference type="InterPro" id="IPR018200">
    <property type="entry name" value="USP_CS"/>
</dbReference>
<keyword evidence="5" id="KW-0833">Ubl conjugation pathway</keyword>
<evidence type="ECO:0000259" key="7">
    <source>
        <dbReference type="PROSITE" id="PS50235"/>
    </source>
</evidence>
<organism evidence="9 10">
    <name type="scientific">Anaeramoeba flamelloides</name>
    <dbReference type="NCBI Taxonomy" id="1746091"/>
    <lineage>
        <taxon>Eukaryota</taxon>
        <taxon>Metamonada</taxon>
        <taxon>Anaeramoebidae</taxon>
        <taxon>Anaeramoeba</taxon>
    </lineage>
</organism>
<dbReference type="GO" id="GO:0008270">
    <property type="term" value="F:zinc ion binding"/>
    <property type="evidence" value="ECO:0007669"/>
    <property type="project" value="UniProtKB-KW"/>
</dbReference>